<dbReference type="GeneID" id="13882414"/>
<evidence type="ECO:0000256" key="5">
    <source>
        <dbReference type="ARBA" id="ARBA00022776"/>
    </source>
</evidence>
<dbReference type="GO" id="GO:0070550">
    <property type="term" value="P:rDNA chromatin condensation"/>
    <property type="evidence" value="ECO:0007669"/>
    <property type="project" value="EnsemblFungi"/>
</dbReference>
<dbReference type="STRING" id="1071382.H2AUP0"/>
<dbReference type="GO" id="GO:0070058">
    <property type="term" value="P:tRNA gene clustering"/>
    <property type="evidence" value="ECO:0007669"/>
    <property type="project" value="EnsemblFungi"/>
</dbReference>
<evidence type="ECO:0000256" key="7">
    <source>
        <dbReference type="ARBA" id="ARBA00023306"/>
    </source>
</evidence>
<dbReference type="GO" id="GO:1903342">
    <property type="term" value="P:negative regulation of meiotic DNA double-strand break formation"/>
    <property type="evidence" value="ECO:0007669"/>
    <property type="project" value="EnsemblFungi"/>
</dbReference>
<accession>H2AUP0</accession>
<dbReference type="GO" id="GO:0007130">
    <property type="term" value="P:synaptonemal complex assembly"/>
    <property type="evidence" value="ECO:0007669"/>
    <property type="project" value="EnsemblFungi"/>
</dbReference>
<gene>
    <name evidence="10" type="primary">KAFR0D04420</name>
    <name evidence="10" type="ORF">KAFR_0D04420</name>
</gene>
<feature type="compositionally biased region" description="Acidic residues" evidence="8">
    <location>
        <begin position="486"/>
        <end position="495"/>
    </location>
</feature>
<keyword evidence="11" id="KW-1185">Reference proteome</keyword>
<keyword evidence="7" id="KW-0131">Cell cycle</keyword>
<dbReference type="OrthoDB" id="27187at2759"/>
<name>H2AUP0_KAZAF</name>
<comment type="similarity">
    <text evidence="2">Belongs to the CND3 (condensin subunit 3) family.</text>
</comment>
<dbReference type="GO" id="GO:0007076">
    <property type="term" value="P:mitotic chromosome condensation"/>
    <property type="evidence" value="ECO:0007669"/>
    <property type="project" value="EnsemblFungi"/>
</dbReference>
<dbReference type="PANTHER" id="PTHR14418:SF5">
    <property type="entry name" value="CONDENSIN COMPLEX SUBUNIT 3"/>
    <property type="match status" value="1"/>
</dbReference>
<feature type="compositionally biased region" description="Polar residues" evidence="8">
    <location>
        <begin position="995"/>
        <end position="1005"/>
    </location>
</feature>
<reference evidence="10 11" key="1">
    <citation type="journal article" date="2011" name="Proc. Natl. Acad. Sci. U.S.A.">
        <title>Evolutionary erosion of yeast sex chromosomes by mating-type switching accidents.</title>
        <authorList>
            <person name="Gordon J.L."/>
            <person name="Armisen D."/>
            <person name="Proux-Wera E."/>
            <person name="Oheigeartaigh S.S."/>
            <person name="Byrne K.P."/>
            <person name="Wolfe K.H."/>
        </authorList>
    </citation>
    <scope>NUCLEOTIDE SEQUENCE [LARGE SCALE GENOMIC DNA]</scope>
    <source>
        <strain evidence="11">ATCC 22294 / BCRC 22015 / CBS 2517 / CECT 1963 / NBRC 1671 / NRRL Y-8276</strain>
    </source>
</reference>
<evidence type="ECO:0000256" key="3">
    <source>
        <dbReference type="ARBA" id="ARBA00022454"/>
    </source>
</evidence>
<dbReference type="GO" id="GO:0003682">
    <property type="term" value="F:chromatin binding"/>
    <property type="evidence" value="ECO:0007669"/>
    <property type="project" value="EnsemblFungi"/>
</dbReference>
<feature type="compositionally biased region" description="Polar residues" evidence="8">
    <location>
        <begin position="925"/>
        <end position="942"/>
    </location>
</feature>
<dbReference type="InterPro" id="IPR016024">
    <property type="entry name" value="ARM-type_fold"/>
</dbReference>
<dbReference type="GO" id="GO:0051301">
    <property type="term" value="P:cell division"/>
    <property type="evidence" value="ECO:0007669"/>
    <property type="project" value="UniProtKB-KW"/>
</dbReference>
<dbReference type="GO" id="GO:0000796">
    <property type="term" value="C:condensin complex"/>
    <property type="evidence" value="ECO:0007669"/>
    <property type="project" value="EnsemblFungi"/>
</dbReference>
<evidence type="ECO:0000256" key="6">
    <source>
        <dbReference type="ARBA" id="ARBA00023067"/>
    </source>
</evidence>
<evidence type="ECO:0000256" key="8">
    <source>
        <dbReference type="SAM" id="MobiDB-lite"/>
    </source>
</evidence>
<keyword evidence="3" id="KW-0158">Chromosome</keyword>
<evidence type="ECO:0000313" key="10">
    <source>
        <dbReference type="EMBL" id="CCF58090.1"/>
    </source>
</evidence>
<comment type="subcellular location">
    <subcellularLocation>
        <location evidence="1">Chromosome</location>
    </subcellularLocation>
</comment>
<dbReference type="GO" id="GO:0010032">
    <property type="term" value="P:meiotic chromosome condensation"/>
    <property type="evidence" value="ECO:0007669"/>
    <property type="project" value="EnsemblFungi"/>
</dbReference>
<evidence type="ECO:0000256" key="4">
    <source>
        <dbReference type="ARBA" id="ARBA00022618"/>
    </source>
</evidence>
<dbReference type="SUPFAM" id="SSF48371">
    <property type="entry name" value="ARM repeat"/>
    <property type="match status" value="2"/>
</dbReference>
<dbReference type="PANTHER" id="PTHR14418">
    <property type="entry name" value="CONDENSIN COMPLEX SUBUNIT 3-RELATED"/>
    <property type="match status" value="1"/>
</dbReference>
<dbReference type="InParanoid" id="H2AUP0"/>
<sequence length="1018" mass="116522">MQYSANTDSVGEDDVHNKIFNSIAHVFQQAQLTYAGHRKHVAVLKKIQGKALSQGYEDAFNYWFNKIVTRVLPLKKSEVIGDRIVKLTATFIASLDREIEIMRKNNHESLSQHENMFNKFVDCFIRHILRGVESKDKNVRYRVLQLLVIIMDNLGEIDEDLYNLLMWSLSRRIFDKEASVRIQAVFCLTKFQDDNSESADNEATQTLMRLIQNDPSAEVRRAAMLNIVNNKSTRPHILERSRDVNPINRRLIYSKVLKSMNKKCFTDLDTRILDQLIEWGLNDREEPVRKACEKLISYHWVNLLDGDLIELLENLDIAKSNGSIKALETLFKIRPDILTKIKFPDDVWNQFTVEIAFIFRSFYIYCNENTLTEILDDTFPEASKLSNILNFYLEKRFHCDTSALPDIEKEHLEFIIEQILVTANKYDYSDEVGRRSMLNVIRNMLHLVDLSKSLIRIGHEVLKTLSINERDFVTMAVEIINDLRDDDIEKQEEEEKTTKKSHEDEDEEDDIASFHSAVENLANGEENTNNQLKRLPNEREARAETIVLCLTRSAAMLELVDASLEQSIMISSLIDTLIIPAVRSTEPDVRELGVRNLGLCCLLDIQLAIENMYILGMCVSKGNASLKHIALQAIVDIFSVHENAVVDGENKVDSISLHKIFYKVLKNNNLPECQVIAAEGLCKLFLGDIFTDDDLFETLVLSYFSPVNSSNEALIQAFAFCIPVYCFSHPTHQVRMARVAADVLMRLCILWDELQSSDDEKVDKSAMLKPNIILQQLIFWTDPRKVVNRTDEESSQDSVQIGFLLDILKIFNQIEKKEIKKMIVTNIQTFYVTSKCHYALLKEAAEHIEDILENETLDNTSMNSLERFKGVLNAHLTEAHELILNSSKRELDTSATEHSVVADSKEYSSENSEKNDIEMDRDGYPQTNLSPRVLGNNSTEQDPTTHPEKIEFVSCNNTSGSTDEKHSMLRKRNRNEMEESIILNTADTPEKNDASKTASVSLSEDMSSDVDMLGVDNK</sequence>
<protein>
    <recommendedName>
        <fullName evidence="9">Nuclear condensin complex subunit 3 C-terminal domain-containing protein</fullName>
    </recommendedName>
</protein>
<evidence type="ECO:0000313" key="11">
    <source>
        <dbReference type="Proteomes" id="UP000005220"/>
    </source>
</evidence>
<feature type="region of interest" description="Disordered" evidence="8">
    <location>
        <begin position="893"/>
        <end position="1018"/>
    </location>
</feature>
<evidence type="ECO:0000259" key="9">
    <source>
        <dbReference type="Pfam" id="PF12719"/>
    </source>
</evidence>
<dbReference type="InterPro" id="IPR011989">
    <property type="entry name" value="ARM-like"/>
</dbReference>
<keyword evidence="5" id="KW-0498">Mitosis</keyword>
<dbReference type="eggNOG" id="KOG2025">
    <property type="taxonomic scope" value="Eukaryota"/>
</dbReference>
<evidence type="ECO:0000256" key="2">
    <source>
        <dbReference type="ARBA" id="ARBA00006533"/>
    </source>
</evidence>
<keyword evidence="4" id="KW-0132">Cell division</keyword>
<organism evidence="10 11">
    <name type="scientific">Kazachstania africana (strain ATCC 22294 / BCRC 22015 / CBS 2517 / CECT 1963 / NBRC 1671 / NRRL Y-8276)</name>
    <name type="common">Yeast</name>
    <name type="synonym">Kluyveromyces africanus</name>
    <dbReference type="NCBI Taxonomy" id="1071382"/>
    <lineage>
        <taxon>Eukaryota</taxon>
        <taxon>Fungi</taxon>
        <taxon>Dikarya</taxon>
        <taxon>Ascomycota</taxon>
        <taxon>Saccharomycotina</taxon>
        <taxon>Saccharomycetes</taxon>
        <taxon>Saccharomycetales</taxon>
        <taxon>Saccharomycetaceae</taxon>
        <taxon>Kazachstania</taxon>
    </lineage>
</organism>
<dbReference type="Gene3D" id="1.25.10.10">
    <property type="entry name" value="Leucine-rich Repeat Variant"/>
    <property type="match status" value="1"/>
</dbReference>
<keyword evidence="6" id="KW-0226">DNA condensation</keyword>
<dbReference type="RefSeq" id="XP_003957225.1">
    <property type="nucleotide sequence ID" value="XM_003957176.1"/>
</dbReference>
<dbReference type="Proteomes" id="UP000005220">
    <property type="component" value="Chromosome 4"/>
</dbReference>
<dbReference type="KEGG" id="kaf:KAFR_0D04420"/>
<feature type="region of interest" description="Disordered" evidence="8">
    <location>
        <begin position="486"/>
        <end position="510"/>
    </location>
</feature>
<feature type="compositionally biased region" description="Basic and acidic residues" evidence="8">
    <location>
        <begin position="903"/>
        <end position="923"/>
    </location>
</feature>
<dbReference type="InterPro" id="IPR025977">
    <property type="entry name" value="Cnd3_C"/>
</dbReference>
<dbReference type="AlphaFoldDB" id="H2AUP0"/>
<evidence type="ECO:0000256" key="1">
    <source>
        <dbReference type="ARBA" id="ARBA00004286"/>
    </source>
</evidence>
<proteinExistence type="inferred from homology"/>
<dbReference type="EMBL" id="HE650824">
    <property type="protein sequence ID" value="CCF58090.1"/>
    <property type="molecule type" value="Genomic_DNA"/>
</dbReference>
<feature type="domain" description="Nuclear condensin complex subunit 3 C-terminal" evidence="9">
    <location>
        <begin position="549"/>
        <end position="832"/>
    </location>
</feature>
<dbReference type="GO" id="GO:0051307">
    <property type="term" value="P:meiotic chromosome separation"/>
    <property type="evidence" value="ECO:0007669"/>
    <property type="project" value="EnsemblFungi"/>
</dbReference>
<dbReference type="Pfam" id="PF12719">
    <property type="entry name" value="Cnd3"/>
    <property type="match status" value="1"/>
</dbReference>
<dbReference type="InterPro" id="IPR027165">
    <property type="entry name" value="CND3"/>
</dbReference>
<dbReference type="GO" id="GO:0000793">
    <property type="term" value="C:condensed chromosome"/>
    <property type="evidence" value="ECO:0007669"/>
    <property type="project" value="TreeGrafter"/>
</dbReference>
<dbReference type="HOGENOM" id="CLU_004446_1_1_1"/>
<dbReference type="FunCoup" id="H2AUP0">
    <property type="interactions" value="273"/>
</dbReference>